<feature type="domain" description="Transposase IS116/IS110/IS902 C-terminal" evidence="2">
    <location>
        <begin position="1"/>
        <end position="53"/>
    </location>
</feature>
<sequence length="117" mass="12025">MGDIHRFAGPGPLCSWAGLTPRHRTSDLKVHRGRITKQGSSLLRWACVEAVQRNLADTPAGAGRCAGGGGRRGRGALGAGCGLTSAQLRAGVDGASDRSGSQAADIKPGLLRNAPWI</sequence>
<protein>
    <submittedName>
        <fullName evidence="3">Transposase</fullName>
    </submittedName>
</protein>
<keyword evidence="4" id="KW-1185">Reference proteome</keyword>
<dbReference type="EMBL" id="JBHSIZ010000004">
    <property type="protein sequence ID" value="MFC4955512.1"/>
    <property type="molecule type" value="Genomic_DNA"/>
</dbReference>
<dbReference type="InterPro" id="IPR003346">
    <property type="entry name" value="Transposase_20"/>
</dbReference>
<evidence type="ECO:0000313" key="4">
    <source>
        <dbReference type="Proteomes" id="UP001595834"/>
    </source>
</evidence>
<evidence type="ECO:0000259" key="2">
    <source>
        <dbReference type="Pfam" id="PF02371"/>
    </source>
</evidence>
<gene>
    <name evidence="3" type="ORF">ACFPFX_04280</name>
</gene>
<proteinExistence type="predicted"/>
<evidence type="ECO:0000313" key="3">
    <source>
        <dbReference type="EMBL" id="MFC4955512.1"/>
    </source>
</evidence>
<dbReference type="RefSeq" id="WP_381225403.1">
    <property type="nucleotide sequence ID" value="NZ_BAAASQ010000040.1"/>
</dbReference>
<comment type="caution">
    <text evidence="3">The sequence shown here is derived from an EMBL/GenBank/DDBJ whole genome shotgun (WGS) entry which is preliminary data.</text>
</comment>
<dbReference type="Proteomes" id="UP001595834">
    <property type="component" value="Unassembled WGS sequence"/>
</dbReference>
<name>A0ABV9UED2_9ACTN</name>
<evidence type="ECO:0000256" key="1">
    <source>
        <dbReference type="SAM" id="MobiDB-lite"/>
    </source>
</evidence>
<feature type="region of interest" description="Disordered" evidence="1">
    <location>
        <begin position="92"/>
        <end position="117"/>
    </location>
</feature>
<organism evidence="3 4">
    <name type="scientific">Streptomyces mauvecolor</name>
    <dbReference type="NCBI Taxonomy" id="58345"/>
    <lineage>
        <taxon>Bacteria</taxon>
        <taxon>Bacillati</taxon>
        <taxon>Actinomycetota</taxon>
        <taxon>Actinomycetes</taxon>
        <taxon>Kitasatosporales</taxon>
        <taxon>Streptomycetaceae</taxon>
        <taxon>Streptomyces</taxon>
    </lineage>
</organism>
<dbReference type="Pfam" id="PF02371">
    <property type="entry name" value="Transposase_20"/>
    <property type="match status" value="1"/>
</dbReference>
<reference evidence="4" key="1">
    <citation type="journal article" date="2019" name="Int. J. Syst. Evol. Microbiol.">
        <title>The Global Catalogue of Microorganisms (GCM) 10K type strain sequencing project: providing services to taxonomists for standard genome sequencing and annotation.</title>
        <authorList>
            <consortium name="The Broad Institute Genomics Platform"/>
            <consortium name="The Broad Institute Genome Sequencing Center for Infectious Disease"/>
            <person name="Wu L."/>
            <person name="Ma J."/>
        </authorList>
    </citation>
    <scope>NUCLEOTIDE SEQUENCE [LARGE SCALE GENOMIC DNA]</scope>
    <source>
        <strain evidence="4">CCM 7224</strain>
    </source>
</reference>
<accession>A0ABV9UED2</accession>